<evidence type="ECO:0000313" key="3">
    <source>
        <dbReference type="Proteomes" id="UP001165367"/>
    </source>
</evidence>
<evidence type="ECO:0000259" key="1">
    <source>
        <dbReference type="Pfam" id="PF01872"/>
    </source>
</evidence>
<dbReference type="EMBL" id="JAKLTR010000001">
    <property type="protein sequence ID" value="MCG2612966.1"/>
    <property type="molecule type" value="Genomic_DNA"/>
</dbReference>
<organism evidence="2 3">
    <name type="scientific">Terrimonas ginsenosidimutans</name>
    <dbReference type="NCBI Taxonomy" id="2908004"/>
    <lineage>
        <taxon>Bacteria</taxon>
        <taxon>Pseudomonadati</taxon>
        <taxon>Bacteroidota</taxon>
        <taxon>Chitinophagia</taxon>
        <taxon>Chitinophagales</taxon>
        <taxon>Chitinophagaceae</taxon>
        <taxon>Terrimonas</taxon>
    </lineage>
</organism>
<name>A0ABS9KKW5_9BACT</name>
<dbReference type="SUPFAM" id="SSF53597">
    <property type="entry name" value="Dihydrofolate reductase-like"/>
    <property type="match status" value="1"/>
</dbReference>
<accession>A0ABS9KKW5</accession>
<proteinExistence type="predicted"/>
<dbReference type="Gene3D" id="3.40.430.10">
    <property type="entry name" value="Dihydrofolate Reductase, subunit A"/>
    <property type="match status" value="1"/>
</dbReference>
<protein>
    <submittedName>
        <fullName evidence="2">Dihydrofolate reductase family protein</fullName>
    </submittedName>
</protein>
<dbReference type="Pfam" id="PF01872">
    <property type="entry name" value="RibD_C"/>
    <property type="match status" value="1"/>
</dbReference>
<feature type="domain" description="Bacterial bifunctional deaminase-reductase C-terminal" evidence="1">
    <location>
        <begin position="3"/>
        <end position="168"/>
    </location>
</feature>
<reference evidence="2" key="1">
    <citation type="submission" date="2022-01" db="EMBL/GenBank/DDBJ databases">
        <authorList>
            <person name="Jo J.-H."/>
            <person name="Im W.-T."/>
        </authorList>
    </citation>
    <scope>NUCLEOTIDE SEQUENCE</scope>
    <source>
        <strain evidence="2">NA20</strain>
    </source>
</reference>
<sequence length="175" mass="19795">MSRKVFLFIAMSLDGYIAGNNDNIDFLSTVEVPGEDYGYAAFQQEVDTVIWGRKTYDKVLTIDPQFSHKDKRCIVLSRTRQGRDNHVEFFNGPVTELIGSLKQQEGKNIYCDGGGEVIYELLQHGLIDRMIVSVIPHLVGDGVHLFKGGRPEQALKLTRSLTFPSGLVQLWYEKK</sequence>
<evidence type="ECO:0000313" key="2">
    <source>
        <dbReference type="EMBL" id="MCG2612966.1"/>
    </source>
</evidence>
<dbReference type="Proteomes" id="UP001165367">
    <property type="component" value="Unassembled WGS sequence"/>
</dbReference>
<dbReference type="RefSeq" id="WP_237868192.1">
    <property type="nucleotide sequence ID" value="NZ_JAKLTR010000001.1"/>
</dbReference>
<dbReference type="InterPro" id="IPR024072">
    <property type="entry name" value="DHFR-like_dom_sf"/>
</dbReference>
<dbReference type="InterPro" id="IPR002734">
    <property type="entry name" value="RibDG_C"/>
</dbReference>
<dbReference type="InterPro" id="IPR050765">
    <property type="entry name" value="Riboflavin_Biosynth_HTPR"/>
</dbReference>
<dbReference type="PANTHER" id="PTHR38011:SF11">
    <property type="entry name" value="2,5-DIAMINO-6-RIBOSYLAMINO-4(3H)-PYRIMIDINONE 5'-PHOSPHATE REDUCTASE"/>
    <property type="match status" value="1"/>
</dbReference>
<dbReference type="PANTHER" id="PTHR38011">
    <property type="entry name" value="DIHYDROFOLATE REDUCTASE FAMILY PROTEIN (AFU_ORTHOLOGUE AFUA_8G06820)"/>
    <property type="match status" value="1"/>
</dbReference>
<keyword evidence="3" id="KW-1185">Reference proteome</keyword>
<gene>
    <name evidence="2" type="ORF">LZZ85_01700</name>
</gene>
<comment type="caution">
    <text evidence="2">The sequence shown here is derived from an EMBL/GenBank/DDBJ whole genome shotgun (WGS) entry which is preliminary data.</text>
</comment>